<name>A0ABQ6HW83_9MICO</name>
<accession>A0ABQ6HW83</accession>
<reference evidence="3" key="1">
    <citation type="journal article" date="2019" name="Int. J. Syst. Evol. Microbiol.">
        <title>The Global Catalogue of Microorganisms (GCM) 10K type strain sequencing project: providing services to taxonomists for standard genome sequencing and annotation.</title>
        <authorList>
            <consortium name="The Broad Institute Genomics Platform"/>
            <consortium name="The Broad Institute Genome Sequencing Center for Infectious Disease"/>
            <person name="Wu L."/>
            <person name="Ma J."/>
        </authorList>
    </citation>
    <scope>NUCLEOTIDE SEQUENCE [LARGE SCALE GENOMIC DNA]</scope>
    <source>
        <strain evidence="3">NBRC 106348</strain>
    </source>
</reference>
<feature type="transmembrane region" description="Helical" evidence="1">
    <location>
        <begin position="108"/>
        <end position="127"/>
    </location>
</feature>
<evidence type="ECO:0008006" key="4">
    <source>
        <dbReference type="Google" id="ProtNLM"/>
    </source>
</evidence>
<evidence type="ECO:0000256" key="1">
    <source>
        <dbReference type="SAM" id="Phobius"/>
    </source>
</evidence>
<keyword evidence="1" id="KW-0472">Membrane</keyword>
<keyword evidence="3" id="KW-1185">Reference proteome</keyword>
<feature type="transmembrane region" description="Helical" evidence="1">
    <location>
        <begin position="55"/>
        <end position="76"/>
    </location>
</feature>
<dbReference type="EMBL" id="BSUK01000001">
    <property type="protein sequence ID" value="GMA22417.1"/>
    <property type="molecule type" value="Genomic_DNA"/>
</dbReference>
<evidence type="ECO:0000313" key="2">
    <source>
        <dbReference type="EMBL" id="GMA22417.1"/>
    </source>
</evidence>
<feature type="transmembrane region" description="Helical" evidence="1">
    <location>
        <begin position="30"/>
        <end position="49"/>
    </location>
</feature>
<keyword evidence="1" id="KW-1133">Transmembrane helix</keyword>
<organism evidence="2 3">
    <name type="scientific">Luteimicrobium album</name>
    <dbReference type="NCBI Taxonomy" id="1054550"/>
    <lineage>
        <taxon>Bacteria</taxon>
        <taxon>Bacillati</taxon>
        <taxon>Actinomycetota</taxon>
        <taxon>Actinomycetes</taxon>
        <taxon>Micrococcales</taxon>
        <taxon>Luteimicrobium</taxon>
    </lineage>
</organism>
<dbReference type="Proteomes" id="UP001157091">
    <property type="component" value="Unassembled WGS sequence"/>
</dbReference>
<gene>
    <name evidence="2" type="ORF">GCM10025864_01760</name>
</gene>
<protein>
    <recommendedName>
        <fullName evidence="4">Integral membrane protein</fullName>
    </recommendedName>
</protein>
<sequence>MGSTNEGRATPADGRWSGERIGRLSLRLDAAYCTVLGIGVAFAAPLIAGPLPLPVAAVVAIGVAVAVWAGVVLLLLARLSLRAALRCVLSANVVAALGIAAFSTTGATVLLLLAVLGVAVDVALFAWSQAMALRRLRPAVV</sequence>
<proteinExistence type="predicted"/>
<feature type="transmembrane region" description="Helical" evidence="1">
    <location>
        <begin position="83"/>
        <end position="102"/>
    </location>
</feature>
<comment type="caution">
    <text evidence="2">The sequence shown here is derived from an EMBL/GenBank/DDBJ whole genome shotgun (WGS) entry which is preliminary data.</text>
</comment>
<keyword evidence="1" id="KW-0812">Transmembrane</keyword>
<dbReference type="RefSeq" id="WP_284291409.1">
    <property type="nucleotide sequence ID" value="NZ_BSUK01000001.1"/>
</dbReference>
<evidence type="ECO:0000313" key="3">
    <source>
        <dbReference type="Proteomes" id="UP001157091"/>
    </source>
</evidence>